<dbReference type="PANTHER" id="PTHR35804:SF1">
    <property type="entry name" value="LYSINE EXPORTER LYSO"/>
    <property type="match status" value="1"/>
</dbReference>
<dbReference type="OrthoDB" id="371078at2"/>
<dbReference type="AlphaFoldDB" id="A0A562JE87"/>
<accession>A0A562JE87</accession>
<evidence type="ECO:0000256" key="1">
    <source>
        <dbReference type="SAM" id="Phobius"/>
    </source>
</evidence>
<keyword evidence="1" id="KW-0472">Membrane</keyword>
<gene>
    <name evidence="2" type="ORF">LY60_01232</name>
</gene>
<keyword evidence="1" id="KW-0812">Transmembrane</keyword>
<dbReference type="Proteomes" id="UP000315343">
    <property type="component" value="Unassembled WGS sequence"/>
</dbReference>
<dbReference type="PANTHER" id="PTHR35804">
    <property type="entry name" value="LYSINE EXPORTER LYSO"/>
    <property type="match status" value="1"/>
</dbReference>
<dbReference type="RefSeq" id="WP_145081332.1">
    <property type="nucleotide sequence ID" value="NZ_VLKH01000003.1"/>
</dbReference>
<name>A0A562JE87_9FIRM</name>
<feature type="transmembrane region" description="Helical" evidence="1">
    <location>
        <begin position="172"/>
        <end position="197"/>
    </location>
</feature>
<organism evidence="2 3">
    <name type="scientific">Sedimentibacter saalensis</name>
    <dbReference type="NCBI Taxonomy" id="130788"/>
    <lineage>
        <taxon>Bacteria</taxon>
        <taxon>Bacillati</taxon>
        <taxon>Bacillota</taxon>
        <taxon>Tissierellia</taxon>
        <taxon>Sedimentibacter</taxon>
    </lineage>
</organism>
<feature type="transmembrane region" description="Helical" evidence="1">
    <location>
        <begin position="100"/>
        <end position="123"/>
    </location>
</feature>
<dbReference type="InterPro" id="IPR005642">
    <property type="entry name" value="LysO"/>
</dbReference>
<dbReference type="GO" id="GO:0005886">
    <property type="term" value="C:plasma membrane"/>
    <property type="evidence" value="ECO:0007669"/>
    <property type="project" value="TreeGrafter"/>
</dbReference>
<feature type="transmembrane region" description="Helical" evidence="1">
    <location>
        <begin position="130"/>
        <end position="152"/>
    </location>
</feature>
<evidence type="ECO:0000313" key="3">
    <source>
        <dbReference type="Proteomes" id="UP000315343"/>
    </source>
</evidence>
<dbReference type="Pfam" id="PF03956">
    <property type="entry name" value="Lys_export"/>
    <property type="match status" value="1"/>
</dbReference>
<keyword evidence="3" id="KW-1185">Reference proteome</keyword>
<sequence length="198" mass="20994">MTKKILLVLAVGVLSGLFIIPDSLYNSTGILLDVGLCMLLFSVGVDIGSNKDIFKNLKNVGFKLLIVPAATVLGSLFGGILCSILFKMNLFGSLAVASGFTWYTLSAIIITPVSAELGTIAFLTNVFRELIAFISIPFIAKHIGYLETIAVGGAISMDTGLPIITRNTSQEVVIISFISGIIISLMVPILVPIFVGLL</sequence>
<protein>
    <submittedName>
        <fullName evidence="2">Lysine exporter LysO-like protein</fullName>
    </submittedName>
</protein>
<dbReference type="GO" id="GO:0015661">
    <property type="term" value="F:L-lysine efflux transmembrane transporter activity"/>
    <property type="evidence" value="ECO:0007669"/>
    <property type="project" value="InterPro"/>
</dbReference>
<dbReference type="EMBL" id="VLKH01000003">
    <property type="protein sequence ID" value="TWH81481.1"/>
    <property type="molecule type" value="Genomic_DNA"/>
</dbReference>
<evidence type="ECO:0000313" key="2">
    <source>
        <dbReference type="EMBL" id="TWH81481.1"/>
    </source>
</evidence>
<comment type="caution">
    <text evidence="2">The sequence shown here is derived from an EMBL/GenBank/DDBJ whole genome shotgun (WGS) entry which is preliminary data.</text>
</comment>
<keyword evidence="1" id="KW-1133">Transmembrane helix</keyword>
<feature type="transmembrane region" description="Helical" evidence="1">
    <location>
        <begin position="60"/>
        <end position="88"/>
    </location>
</feature>
<reference evidence="2 3" key="1">
    <citation type="submission" date="2019-07" db="EMBL/GenBank/DDBJ databases">
        <title>Genomic Encyclopedia of Type Strains, Phase I: the one thousand microbial genomes (KMG-I) project.</title>
        <authorList>
            <person name="Kyrpides N."/>
        </authorList>
    </citation>
    <scope>NUCLEOTIDE SEQUENCE [LARGE SCALE GENOMIC DNA]</scope>
    <source>
        <strain evidence="2 3">DSM 13558</strain>
    </source>
</reference>
<proteinExistence type="predicted"/>